<feature type="domain" description="ABC-type transport auxiliary lipoprotein component" evidence="2">
    <location>
        <begin position="25"/>
        <end position="186"/>
    </location>
</feature>
<dbReference type="EMBL" id="CP063982">
    <property type="protein sequence ID" value="UOD49694.1"/>
    <property type="molecule type" value="Genomic_DNA"/>
</dbReference>
<dbReference type="Gene3D" id="3.40.50.10610">
    <property type="entry name" value="ABC-type transport auxiliary lipoprotein component"/>
    <property type="match status" value="1"/>
</dbReference>
<evidence type="ECO:0000256" key="1">
    <source>
        <dbReference type="SAM" id="SignalP"/>
    </source>
</evidence>
<evidence type="ECO:0000259" key="2">
    <source>
        <dbReference type="Pfam" id="PF03886"/>
    </source>
</evidence>
<dbReference type="Proteomes" id="UP000831607">
    <property type="component" value="Chromosome"/>
</dbReference>
<organism evidence="3 4">
    <name type="scientific">Orrella daihaiensis</name>
    <dbReference type="NCBI Taxonomy" id="2782176"/>
    <lineage>
        <taxon>Bacteria</taxon>
        <taxon>Pseudomonadati</taxon>
        <taxon>Pseudomonadota</taxon>
        <taxon>Betaproteobacteria</taxon>
        <taxon>Burkholderiales</taxon>
        <taxon>Alcaligenaceae</taxon>
        <taxon>Orrella</taxon>
    </lineage>
</organism>
<keyword evidence="1" id="KW-0732">Signal</keyword>
<gene>
    <name evidence="3" type="ORF">DHf2319_09505</name>
</gene>
<evidence type="ECO:0000313" key="4">
    <source>
        <dbReference type="Proteomes" id="UP000831607"/>
    </source>
</evidence>
<reference evidence="3 4" key="1">
    <citation type="submission" date="2020-11" db="EMBL/GenBank/DDBJ databases">
        <title>Algicoccus daihaiensis sp.nov., isolated from Daihai Lake in Inner Mongolia.</title>
        <authorList>
            <person name="Kai J."/>
        </authorList>
    </citation>
    <scope>NUCLEOTIDE SEQUENCE [LARGE SCALE GENOMIC DNA]</scope>
    <source>
        <strain evidence="4">f23</strain>
    </source>
</reference>
<dbReference type="PROSITE" id="PS51257">
    <property type="entry name" value="PROKAR_LIPOPROTEIN"/>
    <property type="match status" value="1"/>
</dbReference>
<feature type="chain" id="PRO_5046682154" evidence="1">
    <location>
        <begin position="25"/>
        <end position="202"/>
    </location>
</feature>
<evidence type="ECO:0000313" key="3">
    <source>
        <dbReference type="EMBL" id="UOD49694.1"/>
    </source>
</evidence>
<protein>
    <submittedName>
        <fullName evidence="3">Membrane integrity-associated transporter subunit PqiC</fullName>
    </submittedName>
</protein>
<accession>A0ABY4AHC9</accession>
<proteinExistence type="predicted"/>
<dbReference type="Pfam" id="PF03886">
    <property type="entry name" value="ABC_trans_aux"/>
    <property type="match status" value="1"/>
</dbReference>
<sequence>MMKFSLTSVFILALVGCASQPSVYYTLTAPAANQQLKSTAVVPTGLYSIVSVSVPAPVDDTLIIVRQSDDRLMKLAHDRWTAPLGKQFGNALAVALTDELGMPPISTTQAALDAKVTNISVDVQRFDLLPGQFAELAAVWQVSVGSIKTGSPNLICYTVVRQSVEPGVAPLVQAQQMNIQKLAKAISLSLQTGQPYAGTQCQ</sequence>
<keyword evidence="4" id="KW-1185">Reference proteome</keyword>
<name>A0ABY4AHC9_9BURK</name>
<dbReference type="SUPFAM" id="SSF159594">
    <property type="entry name" value="XCC0632-like"/>
    <property type="match status" value="1"/>
</dbReference>
<feature type="signal peptide" evidence="1">
    <location>
        <begin position="1"/>
        <end position="24"/>
    </location>
</feature>
<dbReference type="RefSeq" id="WP_243477929.1">
    <property type="nucleotide sequence ID" value="NZ_CP063982.1"/>
</dbReference>
<dbReference type="InterPro" id="IPR005586">
    <property type="entry name" value="ABC_trans_aux"/>
</dbReference>